<name>K6UTM7_PLACD</name>
<dbReference type="AlphaFoldDB" id="K6UTM7"/>
<proteinExistence type="predicted"/>
<accession>K6UTM7</accession>
<dbReference type="eggNOG" id="ENOG502SD4W">
    <property type="taxonomic scope" value="Eukaryota"/>
</dbReference>
<protein>
    <submittedName>
        <fullName evidence="2">Uncharacterized protein</fullName>
    </submittedName>
</protein>
<feature type="compositionally biased region" description="Basic and acidic residues" evidence="1">
    <location>
        <begin position="562"/>
        <end position="573"/>
    </location>
</feature>
<dbReference type="PANTHER" id="PTHR48209:SF3">
    <property type="entry name" value="SYNDECAN_NEUREXIN DOMAIN-CONTAINING PROTEIN"/>
    <property type="match status" value="1"/>
</dbReference>
<feature type="region of interest" description="Disordered" evidence="1">
    <location>
        <begin position="532"/>
        <end position="573"/>
    </location>
</feature>
<reference evidence="2 3" key="1">
    <citation type="journal article" date="2012" name="Nat. Genet.">
        <title>Plasmodium cynomolgi genome sequences provide insight into Plasmodium vivax and the monkey malaria clade.</title>
        <authorList>
            <person name="Tachibana S."/>
            <person name="Sullivan S.A."/>
            <person name="Kawai S."/>
            <person name="Nakamura S."/>
            <person name="Kim H.R."/>
            <person name="Goto N."/>
            <person name="Arisue N."/>
            <person name="Palacpac N.M.Q."/>
            <person name="Honma H."/>
            <person name="Yagi M."/>
            <person name="Tougan T."/>
            <person name="Katakai Y."/>
            <person name="Kaneko O."/>
            <person name="Mita T."/>
            <person name="Kita K."/>
            <person name="Yasutomi Y."/>
            <person name="Sutton P.L."/>
            <person name="Shakhbatyan R."/>
            <person name="Horii T."/>
            <person name="Yasunaga T."/>
            <person name="Barnwell J.W."/>
            <person name="Escalante A.A."/>
            <person name="Carlton J.M."/>
            <person name="Tanabe K."/>
        </authorList>
    </citation>
    <scope>NUCLEOTIDE SEQUENCE [LARGE SCALE GENOMIC DNA]</scope>
    <source>
        <strain evidence="2 3">B</strain>
    </source>
</reference>
<evidence type="ECO:0000313" key="3">
    <source>
        <dbReference type="Proteomes" id="UP000006319"/>
    </source>
</evidence>
<dbReference type="KEGG" id="pcy:PCYB_061920"/>
<feature type="non-terminal residue" evidence="2">
    <location>
        <position position="620"/>
    </location>
</feature>
<gene>
    <name evidence="2" type="ORF">PCYB_061920</name>
</gene>
<dbReference type="EMBL" id="DF157098">
    <property type="protein sequence ID" value="GAB65460.1"/>
    <property type="molecule type" value="Genomic_DNA"/>
</dbReference>
<dbReference type="Proteomes" id="UP000006319">
    <property type="component" value="Chromosome 6"/>
</dbReference>
<keyword evidence="3" id="KW-1185">Reference proteome</keyword>
<feature type="non-terminal residue" evidence="2">
    <location>
        <position position="1"/>
    </location>
</feature>
<evidence type="ECO:0000313" key="2">
    <source>
        <dbReference type="EMBL" id="GAB65460.1"/>
    </source>
</evidence>
<dbReference type="RefSeq" id="XP_004221407.1">
    <property type="nucleotide sequence ID" value="XM_004221359.1"/>
</dbReference>
<dbReference type="VEuPathDB" id="PlasmoDB:PCYB_061920"/>
<dbReference type="PANTHER" id="PTHR48209">
    <property type="entry name" value="AGL056WP"/>
    <property type="match status" value="1"/>
</dbReference>
<dbReference type="GeneID" id="14691931"/>
<evidence type="ECO:0000256" key="1">
    <source>
        <dbReference type="SAM" id="MobiDB-lite"/>
    </source>
</evidence>
<dbReference type="OrthoDB" id="366026at2759"/>
<organism evidence="2 3">
    <name type="scientific">Plasmodium cynomolgi (strain B)</name>
    <dbReference type="NCBI Taxonomy" id="1120755"/>
    <lineage>
        <taxon>Eukaryota</taxon>
        <taxon>Sar</taxon>
        <taxon>Alveolata</taxon>
        <taxon>Apicomplexa</taxon>
        <taxon>Aconoidasida</taxon>
        <taxon>Haemosporida</taxon>
        <taxon>Plasmodiidae</taxon>
        <taxon>Plasmodium</taxon>
        <taxon>Plasmodium (Plasmodium)</taxon>
    </lineage>
</organism>
<sequence length="620" mass="72707">SLHHVLEFIHHIGLNNVSVRQRGYHSWGFTKLKRVYNALLIQITNKMILSKRDVMEVLRINDKYLHFDECLFEYIDGTIASTFDTYDEHEVAYLCRHLNKILFFFALQSHGIKYDLNVHRLVKRYVCKSLVFSPELGQQRLEGQLGVSSPHGDDAVPGCSEAPRRLLLHTFKERIRKSSLVKTLNKELSKSAHEYKYYNLVELLEFYSLFEIKKKEMIKRLINEVDKYINIMRYAYHAKALILFSLNRKQLDEENKKSIRRLIRRTSQMLHFYWPVEFILETIIACASFMDNSNKTIRNLFLYLKGNIKKCVHPVLLVNLLKSLASTQISEWTVCNQILNYVKEKKDTIHEVYVVQILKYLSVLKYPNDELFVSFLISDGEGGLSRVQESHVVTLFQFFSEHLINCPSLGESLTRETYAYLHQVAKNTIMKLPEEYLIHCAFSVLTYYFVDIILNKNRKNVDLLEKMMFIFGHKIRAGLNILTEENEEKKASFELLHVISAVLKMIYEKMERRLPDELFTLCTHVEKHLTAVGGETGRGGRGQKMESGEAQMGEQRTGQTGEQRDDPTTTREYRTEEAVYQNENVRTCLKPYEAIREWFLNNHNYDVSYVSVADWESKYM</sequence>